<evidence type="ECO:0000313" key="2">
    <source>
        <dbReference type="EMBL" id="PAP75087.1"/>
    </source>
</evidence>
<gene>
    <name evidence="2" type="ORF">BSZ37_00780</name>
</gene>
<accession>A0A271IVD6</accession>
<dbReference type="AlphaFoldDB" id="A0A271IVD6"/>
<feature type="chain" id="PRO_5012040778" evidence="1">
    <location>
        <begin position="18"/>
        <end position="169"/>
    </location>
</feature>
<evidence type="ECO:0000313" key="3">
    <source>
        <dbReference type="Proteomes" id="UP000216339"/>
    </source>
</evidence>
<evidence type="ECO:0000256" key="1">
    <source>
        <dbReference type="SAM" id="SignalP"/>
    </source>
</evidence>
<organism evidence="2 3">
    <name type="scientific">Rubrivirga marina</name>
    <dbReference type="NCBI Taxonomy" id="1196024"/>
    <lineage>
        <taxon>Bacteria</taxon>
        <taxon>Pseudomonadati</taxon>
        <taxon>Rhodothermota</taxon>
        <taxon>Rhodothermia</taxon>
        <taxon>Rhodothermales</taxon>
        <taxon>Rubricoccaceae</taxon>
        <taxon>Rubrivirga</taxon>
    </lineage>
</organism>
<dbReference type="RefSeq" id="WP_095508713.1">
    <property type="nucleotide sequence ID" value="NZ_MQWD01000001.1"/>
</dbReference>
<keyword evidence="1" id="KW-0732">Signal</keyword>
<protein>
    <submittedName>
        <fullName evidence="2">Uncharacterized protein</fullName>
    </submittedName>
</protein>
<comment type="caution">
    <text evidence="2">The sequence shown here is derived from an EMBL/GenBank/DDBJ whole genome shotgun (WGS) entry which is preliminary data.</text>
</comment>
<feature type="signal peptide" evidence="1">
    <location>
        <begin position="1"/>
        <end position="17"/>
    </location>
</feature>
<dbReference type="EMBL" id="MQWD01000001">
    <property type="protein sequence ID" value="PAP75087.1"/>
    <property type="molecule type" value="Genomic_DNA"/>
</dbReference>
<dbReference type="Proteomes" id="UP000216339">
    <property type="component" value="Unassembled WGS sequence"/>
</dbReference>
<sequence length="169" mass="18628">MRSVPALALLLAPALLAGCDAFESDDPFIPGEVVASVRYVEPAFLEAYAREHSIEVEQVAFPPVYLVQTVVRSGAPEDYLAALSADPLVDTARVWRGDGVEVVVRRAADEEHVRALIAAQGGLDVVNVYRGQDLVVFGVPEGREERWVSRLEDEVFVVHAERNQMVYPR</sequence>
<reference evidence="2 3" key="1">
    <citation type="submission" date="2016-11" db="EMBL/GenBank/DDBJ databases">
        <title>Study of marine rhodopsin-containing bacteria.</title>
        <authorList>
            <person name="Yoshizawa S."/>
            <person name="Kumagai Y."/>
            <person name="Kogure K."/>
        </authorList>
    </citation>
    <scope>NUCLEOTIDE SEQUENCE [LARGE SCALE GENOMIC DNA]</scope>
    <source>
        <strain evidence="2 3">SAORIC-28</strain>
    </source>
</reference>
<dbReference type="PROSITE" id="PS51257">
    <property type="entry name" value="PROKAR_LIPOPROTEIN"/>
    <property type="match status" value="1"/>
</dbReference>
<keyword evidence="3" id="KW-1185">Reference proteome</keyword>
<name>A0A271IVD6_9BACT</name>
<proteinExistence type="predicted"/>